<gene>
    <name evidence="1" type="ORF">BU16DRAFT_359558</name>
</gene>
<sequence>MSERLQMFMKQKRQMIQEGWSVEQVLGPLEMYPTVNSCNSMTDSHSMTPNVCEWVVSMMSWMNIGRHPERMAMTLLGVLFLTWAIVPSEKNYQAMPPWMRPTPTQIIVPHPAWIDMIPWPEIRDFFIRFADQSHGMEVLQTFVSSLSVNWNSLLSNVAVEIPNTNMLALSQSFEVYIRDLGNWSLDPAVLHVYPDLAGMACFAPIASRSSRLDKMDGQYMFP</sequence>
<name>A0A6A6QTP5_9PEZI</name>
<dbReference type="PANTHER" id="PTHR37012">
    <property type="entry name" value="B-ZIP TRANSCRIPTION FACTOR (EUROFUNG)-RELATED"/>
    <property type="match status" value="1"/>
</dbReference>
<reference evidence="1" key="1">
    <citation type="journal article" date="2020" name="Stud. Mycol.">
        <title>101 Dothideomycetes genomes: a test case for predicting lifestyles and emergence of pathogens.</title>
        <authorList>
            <person name="Haridas S."/>
            <person name="Albert R."/>
            <person name="Binder M."/>
            <person name="Bloem J."/>
            <person name="Labutti K."/>
            <person name="Salamov A."/>
            <person name="Andreopoulos B."/>
            <person name="Baker S."/>
            <person name="Barry K."/>
            <person name="Bills G."/>
            <person name="Bluhm B."/>
            <person name="Cannon C."/>
            <person name="Castanera R."/>
            <person name="Culley D."/>
            <person name="Daum C."/>
            <person name="Ezra D."/>
            <person name="Gonzalez J."/>
            <person name="Henrissat B."/>
            <person name="Kuo A."/>
            <person name="Liang C."/>
            <person name="Lipzen A."/>
            <person name="Lutzoni F."/>
            <person name="Magnuson J."/>
            <person name="Mondo S."/>
            <person name="Nolan M."/>
            <person name="Ohm R."/>
            <person name="Pangilinan J."/>
            <person name="Park H.-J."/>
            <person name="Ramirez L."/>
            <person name="Alfaro M."/>
            <person name="Sun H."/>
            <person name="Tritt A."/>
            <person name="Yoshinaga Y."/>
            <person name="Zwiers L.-H."/>
            <person name="Turgeon B."/>
            <person name="Goodwin S."/>
            <person name="Spatafora J."/>
            <person name="Crous P."/>
            <person name="Grigoriev I."/>
        </authorList>
    </citation>
    <scope>NUCLEOTIDE SEQUENCE</scope>
    <source>
        <strain evidence="1">CBS 269.34</strain>
    </source>
</reference>
<organism evidence="1 2">
    <name type="scientific">Lophium mytilinum</name>
    <dbReference type="NCBI Taxonomy" id="390894"/>
    <lineage>
        <taxon>Eukaryota</taxon>
        <taxon>Fungi</taxon>
        <taxon>Dikarya</taxon>
        <taxon>Ascomycota</taxon>
        <taxon>Pezizomycotina</taxon>
        <taxon>Dothideomycetes</taxon>
        <taxon>Pleosporomycetidae</taxon>
        <taxon>Mytilinidiales</taxon>
        <taxon>Mytilinidiaceae</taxon>
        <taxon>Lophium</taxon>
    </lineage>
</organism>
<protein>
    <submittedName>
        <fullName evidence="1">Uncharacterized protein</fullName>
    </submittedName>
</protein>
<dbReference type="InterPro" id="IPR021833">
    <property type="entry name" value="DUF3425"/>
</dbReference>
<evidence type="ECO:0000313" key="1">
    <source>
        <dbReference type="EMBL" id="KAF2495878.1"/>
    </source>
</evidence>
<keyword evidence="2" id="KW-1185">Reference proteome</keyword>
<dbReference type="PANTHER" id="PTHR37012:SF2">
    <property type="entry name" value="BZIP DOMAIN-CONTAINING PROTEIN-RELATED"/>
    <property type="match status" value="1"/>
</dbReference>
<proteinExistence type="predicted"/>
<dbReference type="EMBL" id="MU004188">
    <property type="protein sequence ID" value="KAF2495878.1"/>
    <property type="molecule type" value="Genomic_DNA"/>
</dbReference>
<dbReference type="Proteomes" id="UP000799750">
    <property type="component" value="Unassembled WGS sequence"/>
</dbReference>
<accession>A0A6A6QTP5</accession>
<dbReference type="OrthoDB" id="2985014at2759"/>
<dbReference type="Pfam" id="PF11905">
    <property type="entry name" value="DUF3425"/>
    <property type="match status" value="1"/>
</dbReference>
<evidence type="ECO:0000313" key="2">
    <source>
        <dbReference type="Proteomes" id="UP000799750"/>
    </source>
</evidence>
<dbReference type="AlphaFoldDB" id="A0A6A6QTP5"/>